<dbReference type="InterPro" id="IPR007318">
    <property type="entry name" value="Phopholipid_MeTrfase"/>
</dbReference>
<keyword evidence="7" id="KW-1185">Reference proteome</keyword>
<proteinExistence type="predicted"/>
<feature type="transmembrane region" description="Helical" evidence="5">
    <location>
        <begin position="46"/>
        <end position="70"/>
    </location>
</feature>
<dbReference type="RefSeq" id="WP_112113365.1">
    <property type="nucleotide sequence ID" value="NZ_QLSZ01000007.1"/>
</dbReference>
<dbReference type="PANTHER" id="PTHR12714:SF9">
    <property type="entry name" value="PROTEIN-S-ISOPRENYLCYSTEINE O-METHYLTRANSFERASE"/>
    <property type="match status" value="1"/>
</dbReference>
<evidence type="ECO:0000256" key="1">
    <source>
        <dbReference type="ARBA" id="ARBA00004127"/>
    </source>
</evidence>
<accession>A0A328YLN8</accession>
<dbReference type="GO" id="GO:0012505">
    <property type="term" value="C:endomembrane system"/>
    <property type="evidence" value="ECO:0007669"/>
    <property type="project" value="UniProtKB-SubCell"/>
</dbReference>
<dbReference type="Gene3D" id="1.20.120.1630">
    <property type="match status" value="1"/>
</dbReference>
<organism evidence="6 7">
    <name type="scientific">Flavobacterium aciduliphilum</name>
    <dbReference type="NCBI Taxonomy" id="1101402"/>
    <lineage>
        <taxon>Bacteria</taxon>
        <taxon>Pseudomonadati</taxon>
        <taxon>Bacteroidota</taxon>
        <taxon>Flavobacteriia</taxon>
        <taxon>Flavobacteriales</taxon>
        <taxon>Flavobacteriaceae</taxon>
        <taxon>Flavobacterium</taxon>
    </lineage>
</organism>
<gene>
    <name evidence="6" type="ORF">CLV55_10773</name>
</gene>
<feature type="transmembrane region" description="Helical" evidence="5">
    <location>
        <begin position="12"/>
        <end position="31"/>
    </location>
</feature>
<comment type="subcellular location">
    <subcellularLocation>
        <location evidence="1">Endomembrane system</location>
        <topology evidence="1">Multi-pass membrane protein</topology>
    </subcellularLocation>
</comment>
<keyword evidence="2 5" id="KW-0812">Transmembrane</keyword>
<keyword evidence="3 5" id="KW-1133">Transmembrane helix</keyword>
<dbReference type="AlphaFoldDB" id="A0A328YLN8"/>
<dbReference type="EMBL" id="QLSZ01000007">
    <property type="protein sequence ID" value="RAR71517.1"/>
    <property type="molecule type" value="Genomic_DNA"/>
</dbReference>
<evidence type="ECO:0000313" key="6">
    <source>
        <dbReference type="EMBL" id="RAR71517.1"/>
    </source>
</evidence>
<protein>
    <submittedName>
        <fullName evidence="6">Phospholipid methyltransferase</fullName>
    </submittedName>
</protein>
<evidence type="ECO:0000256" key="2">
    <source>
        <dbReference type="ARBA" id="ARBA00022692"/>
    </source>
</evidence>
<evidence type="ECO:0000256" key="5">
    <source>
        <dbReference type="SAM" id="Phobius"/>
    </source>
</evidence>
<dbReference type="GO" id="GO:0008168">
    <property type="term" value="F:methyltransferase activity"/>
    <property type="evidence" value="ECO:0007669"/>
    <property type="project" value="UniProtKB-KW"/>
</dbReference>
<dbReference type="PANTHER" id="PTHR12714">
    <property type="entry name" value="PROTEIN-S ISOPRENYLCYSTEINE O-METHYLTRANSFERASE"/>
    <property type="match status" value="1"/>
</dbReference>
<feature type="transmembrane region" description="Helical" evidence="5">
    <location>
        <begin position="101"/>
        <end position="127"/>
    </location>
</feature>
<keyword evidence="4 5" id="KW-0472">Membrane</keyword>
<dbReference type="OrthoDB" id="9809773at2"/>
<evidence type="ECO:0000256" key="4">
    <source>
        <dbReference type="ARBA" id="ARBA00023136"/>
    </source>
</evidence>
<keyword evidence="6" id="KW-0489">Methyltransferase</keyword>
<comment type="caution">
    <text evidence="6">The sequence shown here is derived from an EMBL/GenBank/DDBJ whole genome shotgun (WGS) entry which is preliminary data.</text>
</comment>
<reference evidence="6 7" key="1">
    <citation type="submission" date="2018-06" db="EMBL/GenBank/DDBJ databases">
        <title>Genomic Encyclopedia of Archaeal and Bacterial Type Strains, Phase II (KMG-II): from individual species to whole genera.</title>
        <authorList>
            <person name="Goeker M."/>
        </authorList>
    </citation>
    <scope>NUCLEOTIDE SEQUENCE [LARGE SCALE GENOMIC DNA]</scope>
    <source>
        <strain evidence="6 7">DSM 25663</strain>
    </source>
</reference>
<dbReference type="Pfam" id="PF04191">
    <property type="entry name" value="PEMT"/>
    <property type="match status" value="1"/>
</dbReference>
<dbReference type="Proteomes" id="UP000248840">
    <property type="component" value="Unassembled WGS sequence"/>
</dbReference>
<name>A0A328YLN8_9FLAO</name>
<evidence type="ECO:0000313" key="7">
    <source>
        <dbReference type="Proteomes" id="UP000248840"/>
    </source>
</evidence>
<dbReference type="GO" id="GO:0032259">
    <property type="term" value="P:methylation"/>
    <property type="evidence" value="ECO:0007669"/>
    <property type="project" value="UniProtKB-KW"/>
</dbReference>
<sequence>MMSFVRRQFDAVIYGFIGPFAIAYIFPHFFMELEEKFICTFLKNSILNILGVIMLNLGGLLAIWCTIVMYKSKKASPSPFSQPKKLITKGPYKIVRHPMMWALHFVIIGQIFVNTSPFIIIWFLIWLRFSVIFVDKYEEPYLISVFGEDYLQYCLKTPRWIPFTGRIKSN</sequence>
<keyword evidence="6" id="KW-0808">Transferase</keyword>
<evidence type="ECO:0000256" key="3">
    <source>
        <dbReference type="ARBA" id="ARBA00022989"/>
    </source>
</evidence>